<dbReference type="Gene3D" id="3.10.100.10">
    <property type="entry name" value="Mannose-Binding Protein A, subunit A"/>
    <property type="match status" value="1"/>
</dbReference>
<organism evidence="3 4">
    <name type="scientific">Steinernema hermaphroditum</name>
    <dbReference type="NCBI Taxonomy" id="289476"/>
    <lineage>
        <taxon>Eukaryota</taxon>
        <taxon>Metazoa</taxon>
        <taxon>Ecdysozoa</taxon>
        <taxon>Nematoda</taxon>
        <taxon>Chromadorea</taxon>
        <taxon>Rhabditida</taxon>
        <taxon>Tylenchina</taxon>
        <taxon>Panagrolaimomorpha</taxon>
        <taxon>Strongyloidoidea</taxon>
        <taxon>Steinernematidae</taxon>
        <taxon>Steinernema</taxon>
    </lineage>
</organism>
<dbReference type="Pfam" id="PF00059">
    <property type="entry name" value="Lectin_C"/>
    <property type="match status" value="1"/>
</dbReference>
<dbReference type="PROSITE" id="PS50041">
    <property type="entry name" value="C_TYPE_LECTIN_2"/>
    <property type="match status" value="1"/>
</dbReference>
<evidence type="ECO:0000313" key="3">
    <source>
        <dbReference type="EMBL" id="KAK0420536.1"/>
    </source>
</evidence>
<dbReference type="InterPro" id="IPR016187">
    <property type="entry name" value="CTDL_fold"/>
</dbReference>
<dbReference type="PANTHER" id="PTHR22991:SF40">
    <property type="entry name" value="PROTEIN CBG13490"/>
    <property type="match status" value="1"/>
</dbReference>
<proteinExistence type="predicted"/>
<evidence type="ECO:0000313" key="4">
    <source>
        <dbReference type="Proteomes" id="UP001175271"/>
    </source>
</evidence>
<dbReference type="InterPro" id="IPR016186">
    <property type="entry name" value="C-type_lectin-like/link_sf"/>
</dbReference>
<dbReference type="Proteomes" id="UP001175271">
    <property type="component" value="Unassembled WGS sequence"/>
</dbReference>
<dbReference type="PANTHER" id="PTHR22991">
    <property type="entry name" value="PROTEIN CBG13490"/>
    <property type="match status" value="1"/>
</dbReference>
<dbReference type="InterPro" id="IPR001304">
    <property type="entry name" value="C-type_lectin-like"/>
</dbReference>
<feature type="domain" description="C-type lectin" evidence="2">
    <location>
        <begin position="87"/>
        <end position="195"/>
    </location>
</feature>
<dbReference type="CDD" id="cd00037">
    <property type="entry name" value="CLECT"/>
    <property type="match status" value="1"/>
</dbReference>
<dbReference type="AlphaFoldDB" id="A0AA39IBK5"/>
<dbReference type="SUPFAM" id="SSF56436">
    <property type="entry name" value="C-type lectin-like"/>
    <property type="match status" value="2"/>
</dbReference>
<dbReference type="SMART" id="SM00034">
    <property type="entry name" value="CLECT"/>
    <property type="match status" value="1"/>
</dbReference>
<dbReference type="InterPro" id="IPR050976">
    <property type="entry name" value="Snaclec"/>
</dbReference>
<accession>A0AA39IBK5</accession>
<comment type="caution">
    <text evidence="3">The sequence shown here is derived from an EMBL/GenBank/DDBJ whole genome shotgun (WGS) entry which is preliminary data.</text>
</comment>
<name>A0AA39IBK5_9BILA</name>
<gene>
    <name evidence="3" type="ORF">QR680_014746</name>
</gene>
<reference evidence="3" key="1">
    <citation type="submission" date="2023-06" db="EMBL/GenBank/DDBJ databases">
        <title>Genomic analysis of the entomopathogenic nematode Steinernema hermaphroditum.</title>
        <authorList>
            <person name="Schwarz E.M."/>
            <person name="Heppert J.K."/>
            <person name="Baniya A."/>
            <person name="Schwartz H.T."/>
            <person name="Tan C.-H."/>
            <person name="Antoshechkin I."/>
            <person name="Sternberg P.W."/>
            <person name="Goodrich-Blair H."/>
            <person name="Dillman A.R."/>
        </authorList>
    </citation>
    <scope>NUCLEOTIDE SEQUENCE</scope>
    <source>
        <strain evidence="3">PS9179</strain>
        <tissue evidence="3">Whole animal</tissue>
    </source>
</reference>
<keyword evidence="1" id="KW-1015">Disulfide bond</keyword>
<keyword evidence="4" id="KW-1185">Reference proteome</keyword>
<sequence>MAPLFTEKLAFISWLLRLLFIRRQGVLKYSYAFNVLRNQSAHIRNCQSAMIERYVFLSLLTLSALLPALPMAENASARIAQNSDFWYVINPINMDFNAAEEHCISLKGHLASIHSTAEHDVVKELIRLHGFEDYHVVRLGGYRLPNTTTFIWNDQSAWDFNNWYPTQSKTADTVTMSSGGWVALHRVDDLASLCKVPAILVGFLESRLGAVRLPNTTTFAWTDQSAWDFDDWHRTEPSVTEGEETVIMIFGGWVAIDRVDGLFSVCKGQRVPCTSP</sequence>
<protein>
    <recommendedName>
        <fullName evidence="2">C-type lectin domain-containing protein</fullName>
    </recommendedName>
</protein>
<dbReference type="EMBL" id="JAUCMV010000002">
    <property type="protein sequence ID" value="KAK0420536.1"/>
    <property type="molecule type" value="Genomic_DNA"/>
</dbReference>
<evidence type="ECO:0000256" key="1">
    <source>
        <dbReference type="ARBA" id="ARBA00023157"/>
    </source>
</evidence>
<evidence type="ECO:0000259" key="2">
    <source>
        <dbReference type="PROSITE" id="PS50041"/>
    </source>
</evidence>